<dbReference type="Gene3D" id="3.40.1670.10">
    <property type="entry name" value="UbiD C-terminal domain-like"/>
    <property type="match status" value="1"/>
</dbReference>
<keyword evidence="4" id="KW-1185">Reference proteome</keyword>
<dbReference type="InterPro" id="IPR002830">
    <property type="entry name" value="UbiD"/>
</dbReference>
<reference evidence="3 4" key="1">
    <citation type="submission" date="2019-07" db="EMBL/GenBank/DDBJ databases">
        <title>New species of Amycolatopsis and Streptomyces.</title>
        <authorList>
            <person name="Duangmal K."/>
            <person name="Teo W.F.A."/>
            <person name="Lipun K."/>
        </authorList>
    </citation>
    <scope>NUCLEOTIDE SEQUENCE [LARGE SCALE GENOMIC DNA]</scope>
    <source>
        <strain evidence="3 4">JCM 30562</strain>
    </source>
</reference>
<name>A0A558A8C5_9PSEU</name>
<dbReference type="InterPro" id="IPR048304">
    <property type="entry name" value="UbiD_Rift_dom"/>
</dbReference>
<organism evidence="3 4">
    <name type="scientific">Amycolatopsis acidiphila</name>
    <dbReference type="NCBI Taxonomy" id="715473"/>
    <lineage>
        <taxon>Bacteria</taxon>
        <taxon>Bacillati</taxon>
        <taxon>Actinomycetota</taxon>
        <taxon>Actinomycetes</taxon>
        <taxon>Pseudonocardiales</taxon>
        <taxon>Pseudonocardiaceae</taxon>
        <taxon>Amycolatopsis</taxon>
    </lineage>
</organism>
<dbReference type="PANTHER" id="PTHR30108:SF17">
    <property type="entry name" value="FERULIC ACID DECARBOXYLASE 1"/>
    <property type="match status" value="1"/>
</dbReference>
<dbReference type="RefSeq" id="WP_144641243.1">
    <property type="nucleotide sequence ID" value="NZ_BNAX01000001.1"/>
</dbReference>
<dbReference type="Proteomes" id="UP000318578">
    <property type="component" value="Unassembled WGS sequence"/>
</dbReference>
<evidence type="ECO:0000259" key="1">
    <source>
        <dbReference type="Pfam" id="PF01977"/>
    </source>
</evidence>
<sequence>MPFEDYRAYLDAVEGIGELKLVRGADTKSDIGPITEITAWSPEHPLILFDDIAGYPAGWRIAAHSFDSYQRMRLIHGFPDGLRGRALTLWWKEKLDNYVPVPPRMVDSGPVLDVVQTGDEVDLTQFPAPLWHADDGGPYLATGGASILRDPDTGRLNVGCYRGMLYDRNTLGHHLAGGHNGQVIRDKYFERGQNCPVVISLGNDPAFTLAGAENVGFGTSELEYGGFLRGAPFELVEGPHTGLPMPATAEVVLEGEILHPDHEDKRLEGPWGEGAGYYASAFAQPPVRVHACYRRHDPIVLGEPTLRFRNRGAAGGFAQTARRWHLLERSGLEGIRGVAQSGPYLVISVKQHYSGHALRIADYAMAGLADRPPRYLVLVDDDIDPYNPALVNWAISTRVDPAAQVHIGRDRWCNVVNPAGLTPAKRVIEDYTIGTMIIDACKPFRWRFDWEKMFSHSDIPEQLRAQTAEKWADKLGPLITAPKPA</sequence>
<evidence type="ECO:0000313" key="4">
    <source>
        <dbReference type="Proteomes" id="UP000318578"/>
    </source>
</evidence>
<dbReference type="OrthoDB" id="9809841at2"/>
<gene>
    <name evidence="3" type="ORF">FNH06_20415</name>
</gene>
<dbReference type="GO" id="GO:0016831">
    <property type="term" value="F:carboxy-lyase activity"/>
    <property type="evidence" value="ECO:0007669"/>
    <property type="project" value="InterPro"/>
</dbReference>
<protein>
    <submittedName>
        <fullName evidence="3">UbiD family decarboxylase</fullName>
    </submittedName>
</protein>
<dbReference type="GO" id="GO:0033494">
    <property type="term" value="P:ferulate metabolic process"/>
    <property type="evidence" value="ECO:0007669"/>
    <property type="project" value="TreeGrafter"/>
</dbReference>
<dbReference type="SUPFAM" id="SSF143968">
    <property type="entry name" value="UbiD C-terminal domain-like"/>
    <property type="match status" value="1"/>
</dbReference>
<evidence type="ECO:0000313" key="3">
    <source>
        <dbReference type="EMBL" id="TVT20507.1"/>
    </source>
</evidence>
<evidence type="ECO:0000259" key="2">
    <source>
        <dbReference type="Pfam" id="PF20696"/>
    </source>
</evidence>
<dbReference type="SUPFAM" id="SSF50475">
    <property type="entry name" value="FMN-binding split barrel"/>
    <property type="match status" value="1"/>
</dbReference>
<dbReference type="Pfam" id="PF01977">
    <property type="entry name" value="UbiD"/>
    <property type="match status" value="1"/>
</dbReference>
<feature type="domain" description="3-octaprenyl-4-hydroxybenzoate carboxy-lyase-like C-terminal" evidence="2">
    <location>
        <begin position="320"/>
        <end position="440"/>
    </location>
</feature>
<dbReference type="Pfam" id="PF20696">
    <property type="entry name" value="UbiD_C"/>
    <property type="match status" value="1"/>
</dbReference>
<dbReference type="PANTHER" id="PTHR30108">
    <property type="entry name" value="3-OCTAPRENYL-4-HYDROXYBENZOATE CARBOXY-LYASE-RELATED"/>
    <property type="match status" value="1"/>
</dbReference>
<dbReference type="AlphaFoldDB" id="A0A558A8C5"/>
<dbReference type="InterPro" id="IPR049381">
    <property type="entry name" value="UbiD-like_C"/>
</dbReference>
<dbReference type="EMBL" id="VJZA01000035">
    <property type="protein sequence ID" value="TVT20507.1"/>
    <property type="molecule type" value="Genomic_DNA"/>
</dbReference>
<dbReference type="GO" id="GO:0046281">
    <property type="term" value="P:cinnamic acid catabolic process"/>
    <property type="evidence" value="ECO:0007669"/>
    <property type="project" value="TreeGrafter"/>
</dbReference>
<proteinExistence type="predicted"/>
<feature type="domain" description="3-octaprenyl-4-hydroxybenzoate carboxy-lyase-like Rift-related" evidence="1">
    <location>
        <begin position="106"/>
        <end position="301"/>
    </location>
</feature>
<accession>A0A558A8C5</accession>
<comment type="caution">
    <text evidence="3">The sequence shown here is derived from an EMBL/GenBank/DDBJ whole genome shotgun (WGS) entry which is preliminary data.</text>
</comment>
<dbReference type="GO" id="GO:0005737">
    <property type="term" value="C:cytoplasm"/>
    <property type="evidence" value="ECO:0007669"/>
    <property type="project" value="TreeGrafter"/>
</dbReference>